<comment type="similarity">
    <text evidence="14">Belongs to the MurCDEF family.</text>
</comment>
<comment type="function">
    <text evidence="14">Cell wall formation.</text>
</comment>
<gene>
    <name evidence="14" type="primary">murC</name>
    <name evidence="18" type="ORF">AMJ83_05480</name>
</gene>
<dbReference type="EMBL" id="LJUJ01000008">
    <property type="protein sequence ID" value="KPK63896.1"/>
    <property type="molecule type" value="Genomic_DNA"/>
</dbReference>
<evidence type="ECO:0000259" key="15">
    <source>
        <dbReference type="Pfam" id="PF01225"/>
    </source>
</evidence>
<evidence type="ECO:0000256" key="4">
    <source>
        <dbReference type="ARBA" id="ARBA00022490"/>
    </source>
</evidence>
<accession>A0A0S8FT16</accession>
<dbReference type="AlphaFoldDB" id="A0A0S8FT16"/>
<feature type="binding site" evidence="14">
    <location>
        <begin position="112"/>
        <end position="118"/>
    </location>
    <ligand>
        <name>ATP</name>
        <dbReference type="ChEBI" id="CHEBI:30616"/>
    </ligand>
</feature>
<keyword evidence="9 14" id="KW-0133">Cell shape</keyword>
<keyword evidence="5 14" id="KW-0436">Ligase</keyword>
<dbReference type="InterPro" id="IPR013221">
    <property type="entry name" value="Mur_ligase_cen"/>
</dbReference>
<evidence type="ECO:0000256" key="2">
    <source>
        <dbReference type="ARBA" id="ARBA00004752"/>
    </source>
</evidence>
<dbReference type="PATRIC" id="fig|1703779.3.peg.1314"/>
<dbReference type="InterPro" id="IPR000713">
    <property type="entry name" value="Mur_ligase_N"/>
</dbReference>
<reference evidence="18 19" key="1">
    <citation type="journal article" date="2015" name="Microbiome">
        <title>Genomic resolution of linkages in carbon, nitrogen, and sulfur cycling among widespread estuary sediment bacteria.</title>
        <authorList>
            <person name="Baker B.J."/>
            <person name="Lazar C.S."/>
            <person name="Teske A.P."/>
            <person name="Dick G.J."/>
        </authorList>
    </citation>
    <scope>NUCLEOTIDE SEQUENCE [LARGE SCALE GENOMIC DNA]</scope>
    <source>
        <strain evidence="18">SM23_42</strain>
    </source>
</reference>
<keyword evidence="8 14" id="KW-0067">ATP-binding</keyword>
<comment type="pathway">
    <text evidence="2 14">Cell wall biogenesis; peptidoglycan biosynthesis.</text>
</comment>
<dbReference type="GO" id="GO:0005524">
    <property type="term" value="F:ATP binding"/>
    <property type="evidence" value="ECO:0007669"/>
    <property type="project" value="UniProtKB-UniRule"/>
</dbReference>
<evidence type="ECO:0000256" key="1">
    <source>
        <dbReference type="ARBA" id="ARBA00004496"/>
    </source>
</evidence>
<keyword evidence="11 14" id="KW-0131">Cell cycle</keyword>
<dbReference type="InterPro" id="IPR005758">
    <property type="entry name" value="UDP-N-AcMur_Ala_ligase_MurC"/>
</dbReference>
<protein>
    <recommendedName>
        <fullName evidence="3 14">UDP-N-acetylmuramate--L-alanine ligase</fullName>
        <ecNumber evidence="3 14">6.3.2.8</ecNumber>
    </recommendedName>
    <alternativeName>
        <fullName evidence="14">UDP-N-acetylmuramoyl-L-alanine synthetase</fullName>
    </alternativeName>
</protein>
<dbReference type="Gene3D" id="3.40.1190.10">
    <property type="entry name" value="Mur-like, catalytic domain"/>
    <property type="match status" value="1"/>
</dbReference>
<dbReference type="Gene3D" id="3.40.50.720">
    <property type="entry name" value="NAD(P)-binding Rossmann-like Domain"/>
    <property type="match status" value="1"/>
</dbReference>
<dbReference type="SUPFAM" id="SSF51984">
    <property type="entry name" value="MurCD N-terminal domain"/>
    <property type="match status" value="1"/>
</dbReference>
<evidence type="ECO:0000256" key="11">
    <source>
        <dbReference type="ARBA" id="ARBA00023306"/>
    </source>
</evidence>
<evidence type="ECO:0000256" key="13">
    <source>
        <dbReference type="ARBA" id="ARBA00047833"/>
    </source>
</evidence>
<comment type="subcellular location">
    <subcellularLocation>
        <location evidence="1 14">Cytoplasm</location>
    </subcellularLocation>
</comment>
<evidence type="ECO:0000313" key="18">
    <source>
        <dbReference type="EMBL" id="KPK63896.1"/>
    </source>
</evidence>
<dbReference type="Pfam" id="PF01225">
    <property type="entry name" value="Mur_ligase"/>
    <property type="match status" value="1"/>
</dbReference>
<evidence type="ECO:0000256" key="7">
    <source>
        <dbReference type="ARBA" id="ARBA00022741"/>
    </source>
</evidence>
<comment type="caution">
    <text evidence="18">The sequence shown here is derived from an EMBL/GenBank/DDBJ whole genome shotgun (WGS) entry which is preliminary data.</text>
</comment>
<sequence>MFGKTEHIHFVGIGGIGMSGLATIMKNLAFRVSGSDLQPSDITRRLKRLGIRVSYGHKRENVSGADVVVYSSAIRDENPELTEARTTGVPLIHRAELLAELTRMKFAVCISGTHGKTTTTSIVSEVLQAGGLSPTTVIGGIVIGKTQARLGAGDYLVCEVDESDKSFLRVYPSYAIITNIEAEHLDYYKDLAEIKEHFGYFANHVPFWGCVFLGADSMVTMDIKSDIRRRVVVYGFENNADLRAEGLDKYQFGVSFKVSLHNRRVGSFKINLPGRHNVANALAAIGVGLELGVSTKKIRHALEIFRGVHRRLEYIGSAKGIRIFDDYGHHPTEIAVTLQTLRDYFTDQRIVSVFQPHRFTRTYHLFDQFAISFLDADLVIVTDIYAAHEMPIPGVTGRALAKRIAKDQDAVHFIDRFPRVLGFLKRTLRSGDIVVIQGAGNINQIARKLLKELK</sequence>
<feature type="domain" description="Mur ligase central" evidence="17">
    <location>
        <begin position="110"/>
        <end position="287"/>
    </location>
</feature>
<dbReference type="Pfam" id="PF02875">
    <property type="entry name" value="Mur_ligase_C"/>
    <property type="match status" value="1"/>
</dbReference>
<comment type="catalytic activity">
    <reaction evidence="13 14">
        <text>UDP-N-acetyl-alpha-D-muramate + L-alanine + ATP = UDP-N-acetyl-alpha-D-muramoyl-L-alanine + ADP + phosphate + H(+)</text>
        <dbReference type="Rhea" id="RHEA:23372"/>
        <dbReference type="ChEBI" id="CHEBI:15378"/>
        <dbReference type="ChEBI" id="CHEBI:30616"/>
        <dbReference type="ChEBI" id="CHEBI:43474"/>
        <dbReference type="ChEBI" id="CHEBI:57972"/>
        <dbReference type="ChEBI" id="CHEBI:70757"/>
        <dbReference type="ChEBI" id="CHEBI:83898"/>
        <dbReference type="ChEBI" id="CHEBI:456216"/>
        <dbReference type="EC" id="6.3.2.8"/>
    </reaction>
</comment>
<evidence type="ECO:0000256" key="14">
    <source>
        <dbReference type="HAMAP-Rule" id="MF_00046"/>
    </source>
</evidence>
<dbReference type="Proteomes" id="UP000051373">
    <property type="component" value="Unassembled WGS sequence"/>
</dbReference>
<evidence type="ECO:0000259" key="17">
    <source>
        <dbReference type="Pfam" id="PF08245"/>
    </source>
</evidence>
<keyword evidence="4 14" id="KW-0963">Cytoplasm</keyword>
<dbReference type="SUPFAM" id="SSF53623">
    <property type="entry name" value="MurD-like peptide ligases, catalytic domain"/>
    <property type="match status" value="1"/>
</dbReference>
<keyword evidence="12 14" id="KW-0961">Cell wall biogenesis/degradation</keyword>
<evidence type="ECO:0000256" key="8">
    <source>
        <dbReference type="ARBA" id="ARBA00022840"/>
    </source>
</evidence>
<dbReference type="InterPro" id="IPR036615">
    <property type="entry name" value="Mur_ligase_C_dom_sf"/>
</dbReference>
<evidence type="ECO:0000259" key="16">
    <source>
        <dbReference type="Pfam" id="PF02875"/>
    </source>
</evidence>
<evidence type="ECO:0000313" key="19">
    <source>
        <dbReference type="Proteomes" id="UP000051373"/>
    </source>
</evidence>
<dbReference type="GO" id="GO:0071555">
    <property type="term" value="P:cell wall organization"/>
    <property type="evidence" value="ECO:0007669"/>
    <property type="project" value="UniProtKB-KW"/>
</dbReference>
<keyword evidence="7 14" id="KW-0547">Nucleotide-binding</keyword>
<keyword evidence="10 14" id="KW-0573">Peptidoglycan synthesis</keyword>
<feature type="domain" description="Mur ligase N-terminal catalytic" evidence="15">
    <location>
        <begin position="7"/>
        <end position="104"/>
    </location>
</feature>
<dbReference type="InterPro" id="IPR036565">
    <property type="entry name" value="Mur-like_cat_sf"/>
</dbReference>
<dbReference type="SUPFAM" id="SSF53244">
    <property type="entry name" value="MurD-like peptide ligases, peptide-binding domain"/>
    <property type="match status" value="1"/>
</dbReference>
<dbReference type="GO" id="GO:0008763">
    <property type="term" value="F:UDP-N-acetylmuramate-L-alanine ligase activity"/>
    <property type="evidence" value="ECO:0007669"/>
    <property type="project" value="UniProtKB-UniRule"/>
</dbReference>
<dbReference type="Gene3D" id="3.90.190.20">
    <property type="entry name" value="Mur ligase, C-terminal domain"/>
    <property type="match status" value="1"/>
</dbReference>
<dbReference type="STRING" id="1703779.AMJ83_05480"/>
<dbReference type="NCBIfam" id="TIGR01082">
    <property type="entry name" value="murC"/>
    <property type="match status" value="1"/>
</dbReference>
<proteinExistence type="inferred from homology"/>
<evidence type="ECO:0000256" key="3">
    <source>
        <dbReference type="ARBA" id="ARBA00012211"/>
    </source>
</evidence>
<dbReference type="GO" id="GO:0008360">
    <property type="term" value="P:regulation of cell shape"/>
    <property type="evidence" value="ECO:0007669"/>
    <property type="project" value="UniProtKB-KW"/>
</dbReference>
<evidence type="ECO:0000256" key="6">
    <source>
        <dbReference type="ARBA" id="ARBA00022618"/>
    </source>
</evidence>
<feature type="domain" description="Mur ligase C-terminal" evidence="16">
    <location>
        <begin position="310"/>
        <end position="440"/>
    </location>
</feature>
<keyword evidence="6 14" id="KW-0132">Cell division</keyword>
<dbReference type="GO" id="GO:0005737">
    <property type="term" value="C:cytoplasm"/>
    <property type="evidence" value="ECO:0007669"/>
    <property type="project" value="UniProtKB-SubCell"/>
</dbReference>
<dbReference type="InterPro" id="IPR004101">
    <property type="entry name" value="Mur_ligase_C"/>
</dbReference>
<evidence type="ECO:0000256" key="9">
    <source>
        <dbReference type="ARBA" id="ARBA00022960"/>
    </source>
</evidence>
<dbReference type="HAMAP" id="MF_00046">
    <property type="entry name" value="MurC"/>
    <property type="match status" value="1"/>
</dbReference>
<dbReference type="PANTHER" id="PTHR43445:SF3">
    <property type="entry name" value="UDP-N-ACETYLMURAMATE--L-ALANINE LIGASE"/>
    <property type="match status" value="1"/>
</dbReference>
<dbReference type="Pfam" id="PF08245">
    <property type="entry name" value="Mur_ligase_M"/>
    <property type="match status" value="1"/>
</dbReference>
<name>A0A0S8FT16_UNCW3</name>
<organism evidence="18 19">
    <name type="scientific">candidate division WOR_3 bacterium SM23_42</name>
    <dbReference type="NCBI Taxonomy" id="1703779"/>
    <lineage>
        <taxon>Bacteria</taxon>
        <taxon>Bacteria division WOR-3</taxon>
    </lineage>
</organism>
<dbReference type="GO" id="GO:0009252">
    <property type="term" value="P:peptidoglycan biosynthetic process"/>
    <property type="evidence" value="ECO:0007669"/>
    <property type="project" value="UniProtKB-UniRule"/>
</dbReference>
<dbReference type="UniPathway" id="UPA00219"/>
<dbReference type="EC" id="6.3.2.8" evidence="3 14"/>
<evidence type="ECO:0000256" key="10">
    <source>
        <dbReference type="ARBA" id="ARBA00022984"/>
    </source>
</evidence>
<dbReference type="InterPro" id="IPR050061">
    <property type="entry name" value="MurCDEF_pg_biosynth"/>
</dbReference>
<dbReference type="GO" id="GO:0051301">
    <property type="term" value="P:cell division"/>
    <property type="evidence" value="ECO:0007669"/>
    <property type="project" value="UniProtKB-KW"/>
</dbReference>
<evidence type="ECO:0000256" key="12">
    <source>
        <dbReference type="ARBA" id="ARBA00023316"/>
    </source>
</evidence>
<evidence type="ECO:0000256" key="5">
    <source>
        <dbReference type="ARBA" id="ARBA00022598"/>
    </source>
</evidence>
<dbReference type="PANTHER" id="PTHR43445">
    <property type="entry name" value="UDP-N-ACETYLMURAMATE--L-ALANINE LIGASE-RELATED"/>
    <property type="match status" value="1"/>
</dbReference>